<dbReference type="PANTHER" id="PTHR47027">
    <property type="entry name" value="REVERSE TRANSCRIPTASE DOMAIN-CONTAINING PROTEIN"/>
    <property type="match status" value="1"/>
</dbReference>
<comment type="caution">
    <text evidence="2">The sequence shown here is derived from an EMBL/GenBank/DDBJ whole genome shotgun (WGS) entry which is preliminary data.</text>
</comment>
<evidence type="ECO:0000259" key="1">
    <source>
        <dbReference type="PROSITE" id="PS50878"/>
    </source>
</evidence>
<dbReference type="CDD" id="cd01650">
    <property type="entry name" value="RT_nLTR_like"/>
    <property type="match status" value="1"/>
</dbReference>
<proteinExistence type="predicted"/>
<dbReference type="InterPro" id="IPR043502">
    <property type="entry name" value="DNA/RNA_pol_sf"/>
</dbReference>
<accession>A0ABQ8F889</accession>
<organism evidence="2 3">
    <name type="scientific">Batrachochytrium salamandrivorans</name>
    <dbReference type="NCBI Taxonomy" id="1357716"/>
    <lineage>
        <taxon>Eukaryota</taxon>
        <taxon>Fungi</taxon>
        <taxon>Fungi incertae sedis</taxon>
        <taxon>Chytridiomycota</taxon>
        <taxon>Chytridiomycota incertae sedis</taxon>
        <taxon>Chytridiomycetes</taxon>
        <taxon>Rhizophydiales</taxon>
        <taxon>Rhizophydiales incertae sedis</taxon>
        <taxon>Batrachochytrium</taxon>
    </lineage>
</organism>
<dbReference type="Proteomes" id="UP001648503">
    <property type="component" value="Unassembled WGS sequence"/>
</dbReference>
<dbReference type="PROSITE" id="PS50878">
    <property type="entry name" value="RT_POL"/>
    <property type="match status" value="1"/>
</dbReference>
<sequence>MPLQFARALLRVCGQVFASATIPRAWLCASIVSIDKKDGDPLNPGDKRGIALINVGLKLVCKVLQMRIERFVETNNLLSYKQAGFRKREECVGQVVSLVDIIQRRQNAGLNTHVLFIDIRKAFDTVPVGALLWKLQNMGFPRRTLAFLKALYTSSSARARAGSLLSDPFPVQRGVRQGCPLSGLLFNLFINDILDGVAPITVPGLSRDTNPIRGLIFTGHLAPRLDNPLDIRLHGQLVSRVKSYKYLGVLINSKLDHSAWLKQKRSALEHTILALHPVLANHQLTVNYRSCIFSAVVMGKAYYGLELVGGNKSHLAPLQTTINKGIRLFTSARLSTAIGPLLVETGIGSLLTRSLVSRVRLLERSVTKRTPINAIGSGTDNDVFTLNVQGQLVRSQRWFWSRRTKQLYRNRYWLTPQVRPKTVKQRHLFALMETLRTCGDFASLQKYVTRQLLDTSGFFKDPSFDQSRAHGTRYLMLARMDALWTSELVPAIQKSRLRLLGRALDPSVENVYTWLRGGVINGEADLDQRWLDGIVEHESMGTRHDNRVLATMVS</sequence>
<gene>
    <name evidence="2" type="ORF">BASA50_007227</name>
</gene>
<evidence type="ECO:0000313" key="3">
    <source>
        <dbReference type="Proteomes" id="UP001648503"/>
    </source>
</evidence>
<feature type="domain" description="Reverse transcriptase" evidence="1">
    <location>
        <begin position="15"/>
        <end position="279"/>
    </location>
</feature>
<dbReference type="InterPro" id="IPR000477">
    <property type="entry name" value="RT_dom"/>
</dbReference>
<dbReference type="EMBL" id="JAFCIX010000349">
    <property type="protein sequence ID" value="KAH6593669.1"/>
    <property type="molecule type" value="Genomic_DNA"/>
</dbReference>
<evidence type="ECO:0000313" key="2">
    <source>
        <dbReference type="EMBL" id="KAH6593669.1"/>
    </source>
</evidence>
<reference evidence="2 3" key="1">
    <citation type="submission" date="2021-02" db="EMBL/GenBank/DDBJ databases">
        <title>Variation within the Batrachochytrium salamandrivorans European outbreak.</title>
        <authorList>
            <person name="Kelly M."/>
            <person name="Pasmans F."/>
            <person name="Shea T.P."/>
            <person name="Munoz J.F."/>
            <person name="Carranza S."/>
            <person name="Cuomo C.A."/>
            <person name="Martel A."/>
        </authorList>
    </citation>
    <scope>NUCLEOTIDE SEQUENCE [LARGE SCALE GENOMIC DNA]</scope>
    <source>
        <strain evidence="2 3">AMFP18/2</strain>
    </source>
</reference>
<dbReference type="PANTHER" id="PTHR47027:SF20">
    <property type="entry name" value="REVERSE TRANSCRIPTASE-LIKE PROTEIN WITH RNA-DIRECTED DNA POLYMERASE DOMAIN"/>
    <property type="match status" value="1"/>
</dbReference>
<keyword evidence="3" id="KW-1185">Reference proteome</keyword>
<dbReference type="SUPFAM" id="SSF56672">
    <property type="entry name" value="DNA/RNA polymerases"/>
    <property type="match status" value="1"/>
</dbReference>
<protein>
    <recommendedName>
        <fullName evidence="1">Reverse transcriptase domain-containing protein</fullName>
    </recommendedName>
</protein>
<name>A0ABQ8F889_9FUNG</name>
<dbReference type="Pfam" id="PF00078">
    <property type="entry name" value="RVT_1"/>
    <property type="match status" value="1"/>
</dbReference>